<accession>A0AAD4L679</accession>
<proteinExistence type="predicted"/>
<protein>
    <submittedName>
        <fullName evidence="1">Uncharacterized protein</fullName>
    </submittedName>
</protein>
<sequence>MNPVEYRSVSVVAFLWALLRFVQVTHLDTLIINLIGAWARLSYSLASQVLVYLLMSYFDVEILTALNSWVCARVSTGYSSPGSKQV</sequence>
<name>A0AAD4L679_9AGAM</name>
<dbReference type="EMBL" id="JAKELL010000157">
    <property type="protein sequence ID" value="KAH8979752.1"/>
    <property type="molecule type" value="Genomic_DNA"/>
</dbReference>
<organism evidence="1 2">
    <name type="scientific">Lactarius akahatsu</name>
    <dbReference type="NCBI Taxonomy" id="416441"/>
    <lineage>
        <taxon>Eukaryota</taxon>
        <taxon>Fungi</taxon>
        <taxon>Dikarya</taxon>
        <taxon>Basidiomycota</taxon>
        <taxon>Agaricomycotina</taxon>
        <taxon>Agaricomycetes</taxon>
        <taxon>Russulales</taxon>
        <taxon>Russulaceae</taxon>
        <taxon>Lactarius</taxon>
    </lineage>
</organism>
<dbReference type="AlphaFoldDB" id="A0AAD4L679"/>
<evidence type="ECO:0000313" key="1">
    <source>
        <dbReference type="EMBL" id="KAH8979752.1"/>
    </source>
</evidence>
<gene>
    <name evidence="1" type="ORF">EDB92DRAFT_1902949</name>
</gene>
<comment type="caution">
    <text evidence="1">The sequence shown here is derived from an EMBL/GenBank/DDBJ whole genome shotgun (WGS) entry which is preliminary data.</text>
</comment>
<reference evidence="1" key="1">
    <citation type="submission" date="2022-01" db="EMBL/GenBank/DDBJ databases">
        <title>Comparative genomics reveals a dynamic genome evolution in the ectomycorrhizal milk-cap (Lactarius) mushrooms.</title>
        <authorList>
            <consortium name="DOE Joint Genome Institute"/>
            <person name="Lebreton A."/>
            <person name="Tang N."/>
            <person name="Kuo A."/>
            <person name="LaButti K."/>
            <person name="Drula E."/>
            <person name="Barry K."/>
            <person name="Clum A."/>
            <person name="Lipzen A."/>
            <person name="Mousain D."/>
            <person name="Ng V."/>
            <person name="Wang R."/>
            <person name="Wang X."/>
            <person name="Dai Y."/>
            <person name="Henrissat B."/>
            <person name="Grigoriev I.V."/>
            <person name="Guerin-Laguette A."/>
            <person name="Yu F."/>
            <person name="Martin F.M."/>
        </authorList>
    </citation>
    <scope>NUCLEOTIDE SEQUENCE</scope>
    <source>
        <strain evidence="1">QP</strain>
    </source>
</reference>
<keyword evidence="2" id="KW-1185">Reference proteome</keyword>
<dbReference type="Proteomes" id="UP001201163">
    <property type="component" value="Unassembled WGS sequence"/>
</dbReference>
<evidence type="ECO:0000313" key="2">
    <source>
        <dbReference type="Proteomes" id="UP001201163"/>
    </source>
</evidence>